<keyword evidence="2 4" id="KW-0819">tRNA processing</keyword>
<evidence type="ECO:0000259" key="8">
    <source>
        <dbReference type="Pfam" id="PF01416"/>
    </source>
</evidence>
<dbReference type="RefSeq" id="WP_106589630.1">
    <property type="nucleotide sequence ID" value="NZ_PYAV01000014.1"/>
</dbReference>
<evidence type="ECO:0000256" key="1">
    <source>
        <dbReference type="ARBA" id="ARBA00009375"/>
    </source>
</evidence>
<keyword evidence="10" id="KW-1185">Reference proteome</keyword>
<evidence type="ECO:0000256" key="6">
    <source>
        <dbReference type="PIRSR" id="PIRSR001430-2"/>
    </source>
</evidence>
<comment type="subunit">
    <text evidence="4">Homodimer.</text>
</comment>
<protein>
    <recommendedName>
        <fullName evidence="4">tRNA pseudouridine synthase A</fullName>
        <ecNumber evidence="4">5.4.99.12</ecNumber>
    </recommendedName>
    <alternativeName>
        <fullName evidence="4">tRNA pseudouridine(38-40) synthase</fullName>
    </alternativeName>
    <alternativeName>
        <fullName evidence="4">tRNA pseudouridylate synthase I</fullName>
    </alternativeName>
    <alternativeName>
        <fullName evidence="4">tRNA-uridine isomerase I</fullName>
    </alternativeName>
</protein>
<dbReference type="Gene3D" id="3.30.70.580">
    <property type="entry name" value="Pseudouridine synthase I, catalytic domain, N-terminal subdomain"/>
    <property type="match status" value="1"/>
</dbReference>
<dbReference type="EC" id="5.4.99.12" evidence="4"/>
<dbReference type="FunFam" id="3.30.70.580:FF:000001">
    <property type="entry name" value="tRNA pseudouridine synthase A"/>
    <property type="match status" value="1"/>
</dbReference>
<dbReference type="AlphaFoldDB" id="A0A2P8H8J7"/>
<comment type="similarity">
    <text evidence="1 4 7">Belongs to the tRNA pseudouridine synthase TruA family.</text>
</comment>
<evidence type="ECO:0000256" key="3">
    <source>
        <dbReference type="ARBA" id="ARBA00023235"/>
    </source>
</evidence>
<dbReference type="PANTHER" id="PTHR11142">
    <property type="entry name" value="PSEUDOURIDYLATE SYNTHASE"/>
    <property type="match status" value="1"/>
</dbReference>
<feature type="domain" description="Pseudouridine synthase I TruA alpha/beta" evidence="8">
    <location>
        <begin position="6"/>
        <end position="103"/>
    </location>
</feature>
<dbReference type="PIRSF" id="PIRSF001430">
    <property type="entry name" value="tRNA_psdUrid_synth"/>
    <property type="match status" value="1"/>
</dbReference>
<evidence type="ECO:0000256" key="5">
    <source>
        <dbReference type="PIRSR" id="PIRSR001430-1"/>
    </source>
</evidence>
<evidence type="ECO:0000313" key="9">
    <source>
        <dbReference type="EMBL" id="PSL42556.1"/>
    </source>
</evidence>
<comment type="catalytic activity">
    <reaction evidence="4 7">
        <text>uridine(38/39/40) in tRNA = pseudouridine(38/39/40) in tRNA</text>
        <dbReference type="Rhea" id="RHEA:22376"/>
        <dbReference type="Rhea" id="RHEA-COMP:10085"/>
        <dbReference type="Rhea" id="RHEA-COMP:10087"/>
        <dbReference type="ChEBI" id="CHEBI:65314"/>
        <dbReference type="ChEBI" id="CHEBI:65315"/>
        <dbReference type="EC" id="5.4.99.12"/>
    </reaction>
</comment>
<dbReference type="InterPro" id="IPR020095">
    <property type="entry name" value="PsdUridine_synth_TruA_C"/>
</dbReference>
<dbReference type="InterPro" id="IPR020103">
    <property type="entry name" value="PsdUridine_synth_cat_dom_sf"/>
</dbReference>
<proteinExistence type="inferred from homology"/>
<dbReference type="Proteomes" id="UP000242310">
    <property type="component" value="Unassembled WGS sequence"/>
</dbReference>
<dbReference type="GO" id="GO:0031119">
    <property type="term" value="P:tRNA pseudouridine synthesis"/>
    <property type="evidence" value="ECO:0007669"/>
    <property type="project" value="UniProtKB-UniRule"/>
</dbReference>
<dbReference type="GO" id="GO:0003723">
    <property type="term" value="F:RNA binding"/>
    <property type="evidence" value="ECO:0007669"/>
    <property type="project" value="InterPro"/>
</dbReference>
<dbReference type="GO" id="GO:0160147">
    <property type="term" value="F:tRNA pseudouridine(38-40) synthase activity"/>
    <property type="evidence" value="ECO:0007669"/>
    <property type="project" value="UniProtKB-EC"/>
</dbReference>
<sequence length="250" mass="28133">MARIKATVAYDGTHFSGWQVQPLEKAPTGRTIQQVVEEALTRFHKGREVKVSAAGRTDAGVHAYGQVIHFDTDISMPAEKWPEALLGHLPPDVQFVQAEYAADDFNAREQATGKEYRYRVLRRRQRDVFRRNYTYHLYGPLDIVAMREAAATLTGTHDYTSFCGTNTAIINKVRTIQEIELAESEDELEFIYRGTGFLYHMVRIMTGTILDIGSGKIQAGTAGDILAAKDRRRAGKTVPGHGLYLHRVDY</sequence>
<dbReference type="OrthoDB" id="9811823at2"/>
<gene>
    <name evidence="4" type="primary">truA</name>
    <name evidence="9" type="ORF">B0H94_11430</name>
</gene>
<dbReference type="CDD" id="cd02570">
    <property type="entry name" value="PseudoU_synth_EcTruA"/>
    <property type="match status" value="1"/>
</dbReference>
<organism evidence="9 10">
    <name type="scientific">Salsuginibacillus halophilus</name>
    <dbReference type="NCBI Taxonomy" id="517424"/>
    <lineage>
        <taxon>Bacteria</taxon>
        <taxon>Bacillati</taxon>
        <taxon>Bacillota</taxon>
        <taxon>Bacilli</taxon>
        <taxon>Bacillales</taxon>
        <taxon>Bacillaceae</taxon>
        <taxon>Salsuginibacillus</taxon>
    </lineage>
</organism>
<dbReference type="Gene3D" id="3.30.70.660">
    <property type="entry name" value="Pseudouridine synthase I, catalytic domain, C-terminal subdomain"/>
    <property type="match status" value="1"/>
</dbReference>
<evidence type="ECO:0000256" key="7">
    <source>
        <dbReference type="RuleBase" id="RU003792"/>
    </source>
</evidence>
<comment type="function">
    <text evidence="4">Formation of pseudouridine at positions 38, 39 and 40 in the anticodon stem and loop of transfer RNAs.</text>
</comment>
<reference evidence="9 10" key="1">
    <citation type="submission" date="2018-03" db="EMBL/GenBank/DDBJ databases">
        <title>Genomic Encyclopedia of Type Strains, Phase III (KMG-III): the genomes of soil and plant-associated and newly described type strains.</title>
        <authorList>
            <person name="Whitman W."/>
        </authorList>
    </citation>
    <scope>NUCLEOTIDE SEQUENCE [LARGE SCALE GENOMIC DNA]</scope>
    <source>
        <strain evidence="9 10">CGMCC 1.07653</strain>
    </source>
</reference>
<comment type="caution">
    <text evidence="4">Lacks conserved residue(s) required for the propagation of feature annotation.</text>
</comment>
<dbReference type="InterPro" id="IPR020097">
    <property type="entry name" value="PsdUridine_synth_TruA_a/b_dom"/>
</dbReference>
<name>A0A2P8H8J7_9BACI</name>
<dbReference type="SUPFAM" id="SSF55120">
    <property type="entry name" value="Pseudouridine synthase"/>
    <property type="match status" value="1"/>
</dbReference>
<feature type="domain" description="Pseudouridine synthase I TruA alpha/beta" evidence="8">
    <location>
        <begin position="149"/>
        <end position="250"/>
    </location>
</feature>
<feature type="active site" description="Nucleophile" evidence="4 5">
    <location>
        <position position="58"/>
    </location>
</feature>
<accession>A0A2P8H8J7</accession>
<dbReference type="InterPro" id="IPR001406">
    <property type="entry name" value="PsdUridine_synth_TruA"/>
</dbReference>
<dbReference type="HAMAP" id="MF_00171">
    <property type="entry name" value="TruA"/>
    <property type="match status" value="1"/>
</dbReference>
<evidence type="ECO:0000256" key="2">
    <source>
        <dbReference type="ARBA" id="ARBA00022694"/>
    </source>
</evidence>
<comment type="caution">
    <text evidence="9">The sequence shown here is derived from an EMBL/GenBank/DDBJ whole genome shotgun (WGS) entry which is preliminary data.</text>
</comment>
<dbReference type="EMBL" id="PYAV01000014">
    <property type="protein sequence ID" value="PSL42556.1"/>
    <property type="molecule type" value="Genomic_DNA"/>
</dbReference>
<feature type="binding site" evidence="4 6">
    <location>
        <position position="116"/>
    </location>
    <ligand>
        <name>substrate</name>
    </ligand>
</feature>
<evidence type="ECO:0000256" key="4">
    <source>
        <dbReference type="HAMAP-Rule" id="MF_00171"/>
    </source>
</evidence>
<dbReference type="InterPro" id="IPR020094">
    <property type="entry name" value="TruA/RsuA/RluB/E/F_N"/>
</dbReference>
<dbReference type="Pfam" id="PF01416">
    <property type="entry name" value="PseudoU_synth_1"/>
    <property type="match status" value="2"/>
</dbReference>
<dbReference type="PANTHER" id="PTHR11142:SF0">
    <property type="entry name" value="TRNA PSEUDOURIDINE SYNTHASE-LIKE 1"/>
    <property type="match status" value="1"/>
</dbReference>
<evidence type="ECO:0000313" key="10">
    <source>
        <dbReference type="Proteomes" id="UP000242310"/>
    </source>
</evidence>
<dbReference type="NCBIfam" id="TIGR00071">
    <property type="entry name" value="hisT_truA"/>
    <property type="match status" value="1"/>
</dbReference>
<keyword evidence="3 4" id="KW-0413">Isomerase</keyword>